<dbReference type="InterPro" id="IPR017871">
    <property type="entry name" value="ABC_transporter-like_CS"/>
</dbReference>
<evidence type="ECO:0000313" key="7">
    <source>
        <dbReference type="Proteomes" id="UP000006683"/>
    </source>
</evidence>
<dbReference type="OrthoDB" id="9778870at2"/>
<evidence type="ECO:0000256" key="3">
    <source>
        <dbReference type="ARBA" id="ARBA00022741"/>
    </source>
</evidence>
<dbReference type="InterPro" id="IPR003439">
    <property type="entry name" value="ABC_transporter-like_ATP-bd"/>
</dbReference>
<dbReference type="GO" id="GO:0016887">
    <property type="term" value="F:ATP hydrolysis activity"/>
    <property type="evidence" value="ECO:0007669"/>
    <property type="project" value="InterPro"/>
</dbReference>
<dbReference type="Gene3D" id="3.40.50.300">
    <property type="entry name" value="P-loop containing nucleotide triphosphate hydrolases"/>
    <property type="match status" value="1"/>
</dbReference>
<dbReference type="PROSITE" id="PS50893">
    <property type="entry name" value="ABC_TRANSPORTER_2"/>
    <property type="match status" value="1"/>
</dbReference>
<dbReference type="GO" id="GO:0005524">
    <property type="term" value="F:ATP binding"/>
    <property type="evidence" value="ECO:0007669"/>
    <property type="project" value="UniProtKB-KW"/>
</dbReference>
<evidence type="ECO:0000313" key="6">
    <source>
        <dbReference type="EMBL" id="ADN74664.1"/>
    </source>
</evidence>
<feature type="domain" description="ABC transporter" evidence="5">
    <location>
        <begin position="2"/>
        <end position="224"/>
    </location>
</feature>
<dbReference type="Proteomes" id="UP000006683">
    <property type="component" value="Chromosome"/>
</dbReference>
<dbReference type="PANTHER" id="PTHR46743">
    <property type="entry name" value="TEICHOIC ACIDS EXPORT ATP-BINDING PROTEIN TAGH"/>
    <property type="match status" value="1"/>
</dbReference>
<dbReference type="SMART" id="SM00382">
    <property type="entry name" value="AAA"/>
    <property type="match status" value="1"/>
</dbReference>
<dbReference type="AlphaFoldDB" id="E1SP15"/>
<keyword evidence="2" id="KW-0813">Transport</keyword>
<keyword evidence="3" id="KW-0547">Nucleotide-binding</keyword>
<sequence>MIRFDNVSKFYPTKSGRHYVLRDVNLELPTDRNIAILGPNGVGKSTLIRLMGGADIPNRGQISSDQNISWPLGLQGGLQGSMTARENVRFVARIHGYKDTKPIERRVEEFAEIGKYFDEPVKSYSSGMRSRITFGLTMAFDFDFDVLLIDELGAVGDANFRNKSEALLQSKFERTKLIMVSHSLKELKTYCQSGLVLINQQLHYFEHLNDAITLYQDTYVKPISKA</sequence>
<evidence type="ECO:0000256" key="2">
    <source>
        <dbReference type="ARBA" id="ARBA00022448"/>
    </source>
</evidence>
<evidence type="ECO:0000259" key="5">
    <source>
        <dbReference type="PROSITE" id="PS50893"/>
    </source>
</evidence>
<evidence type="ECO:0000256" key="1">
    <source>
        <dbReference type="ARBA" id="ARBA00005417"/>
    </source>
</evidence>
<dbReference type="GO" id="GO:0016020">
    <property type="term" value="C:membrane"/>
    <property type="evidence" value="ECO:0007669"/>
    <property type="project" value="InterPro"/>
</dbReference>
<dbReference type="InterPro" id="IPR015860">
    <property type="entry name" value="ABC_transpr_TagH-like"/>
</dbReference>
<dbReference type="InterPro" id="IPR003593">
    <property type="entry name" value="AAA+_ATPase"/>
</dbReference>
<dbReference type="HOGENOM" id="CLU_000604_1_2_6"/>
<dbReference type="GeneID" id="67180694"/>
<dbReference type="PROSITE" id="PS00211">
    <property type="entry name" value="ABC_TRANSPORTER_1"/>
    <property type="match status" value="1"/>
</dbReference>
<dbReference type="SUPFAM" id="SSF52540">
    <property type="entry name" value="P-loop containing nucleoside triphosphate hydrolases"/>
    <property type="match status" value="1"/>
</dbReference>
<dbReference type="eggNOG" id="COG1134">
    <property type="taxonomic scope" value="Bacteria"/>
</dbReference>
<dbReference type="STRING" id="550540.Fbal_0450"/>
<accession>E1SP15</accession>
<proteinExistence type="inferred from homology"/>
<keyword evidence="7" id="KW-1185">Reference proteome</keyword>
<dbReference type="EMBL" id="CP002209">
    <property type="protein sequence ID" value="ADN74664.1"/>
    <property type="molecule type" value="Genomic_DNA"/>
</dbReference>
<dbReference type="RefSeq" id="WP_013343970.1">
    <property type="nucleotide sequence ID" value="NC_014541.1"/>
</dbReference>
<reference evidence="6 7" key="1">
    <citation type="journal article" date="2010" name="Stand. Genomic Sci.">
        <title>Complete genome sequence of Ferrimonas balearica type strain (PAT).</title>
        <authorList>
            <person name="Nolan M."/>
            <person name="Sikorski J."/>
            <person name="Davenport K."/>
            <person name="Lucas S."/>
            <person name="Glavina Del Rio T."/>
            <person name="Tice H."/>
            <person name="Cheng J."/>
            <person name="Goodwin L."/>
            <person name="Pitluck S."/>
            <person name="Liolios K."/>
            <person name="Ivanova N."/>
            <person name="Mavromatis K."/>
            <person name="Ovchinnikova G."/>
            <person name="Pati A."/>
            <person name="Chen A."/>
            <person name="Palaniappan K."/>
            <person name="Land M."/>
            <person name="Hauser L."/>
            <person name="Chang Y."/>
            <person name="Jeffries C."/>
            <person name="Tapia R."/>
            <person name="Brettin T."/>
            <person name="Detter J."/>
            <person name="Han C."/>
            <person name="Yasawong M."/>
            <person name="Rohde M."/>
            <person name="Tindall B."/>
            <person name="Goker M."/>
            <person name="Woyke T."/>
            <person name="Bristow J."/>
            <person name="Eisen J."/>
            <person name="Markowitz V."/>
            <person name="Hugenholtz P."/>
            <person name="Kyrpides N."/>
            <person name="Klenk H."/>
            <person name="Lapidus A."/>
        </authorList>
    </citation>
    <scope>NUCLEOTIDE SEQUENCE [LARGE SCALE GENOMIC DNA]</scope>
    <source>
        <strain evidence="7">DSM 9799 / CCM 4581 / KCTC 23876 / PAT</strain>
    </source>
</reference>
<dbReference type="GO" id="GO:0140359">
    <property type="term" value="F:ABC-type transporter activity"/>
    <property type="evidence" value="ECO:0007669"/>
    <property type="project" value="InterPro"/>
</dbReference>
<name>E1SP15_FERBD</name>
<protein>
    <submittedName>
        <fullName evidence="6">ABC transporter related protein</fullName>
    </submittedName>
</protein>
<dbReference type="CDD" id="cd03220">
    <property type="entry name" value="ABC_KpsT_Wzt"/>
    <property type="match status" value="1"/>
</dbReference>
<dbReference type="Pfam" id="PF00005">
    <property type="entry name" value="ABC_tran"/>
    <property type="match status" value="1"/>
</dbReference>
<comment type="similarity">
    <text evidence="1">Belongs to the ABC transporter superfamily.</text>
</comment>
<organism evidence="6 7">
    <name type="scientific">Ferrimonas balearica (strain DSM 9799 / CCM 4581 / KCTC 23876 / PAT)</name>
    <dbReference type="NCBI Taxonomy" id="550540"/>
    <lineage>
        <taxon>Bacteria</taxon>
        <taxon>Pseudomonadati</taxon>
        <taxon>Pseudomonadota</taxon>
        <taxon>Gammaproteobacteria</taxon>
        <taxon>Alteromonadales</taxon>
        <taxon>Ferrimonadaceae</taxon>
        <taxon>Ferrimonas</taxon>
    </lineage>
</organism>
<keyword evidence="4" id="KW-0067">ATP-binding</keyword>
<dbReference type="InterPro" id="IPR027417">
    <property type="entry name" value="P-loop_NTPase"/>
</dbReference>
<dbReference type="KEGG" id="fbl:Fbal_0450"/>
<dbReference type="InterPro" id="IPR050683">
    <property type="entry name" value="Bact_Polysacc_Export_ATP-bd"/>
</dbReference>
<evidence type="ECO:0000256" key="4">
    <source>
        <dbReference type="ARBA" id="ARBA00022840"/>
    </source>
</evidence>
<dbReference type="PANTHER" id="PTHR46743:SF2">
    <property type="entry name" value="TEICHOIC ACIDS EXPORT ATP-BINDING PROTEIN TAGH"/>
    <property type="match status" value="1"/>
</dbReference>
<gene>
    <name evidence="6" type="ordered locus">Fbal_0450</name>
</gene>